<evidence type="ECO:0000313" key="8">
    <source>
        <dbReference type="Proteomes" id="UP000265955"/>
    </source>
</evidence>
<evidence type="ECO:0000313" key="7">
    <source>
        <dbReference type="EMBL" id="RJF98207.1"/>
    </source>
</evidence>
<proteinExistence type="predicted"/>
<feature type="transmembrane region" description="Helical" evidence="5">
    <location>
        <begin position="147"/>
        <end position="168"/>
    </location>
</feature>
<evidence type="ECO:0000256" key="2">
    <source>
        <dbReference type="ARBA" id="ARBA00022692"/>
    </source>
</evidence>
<evidence type="ECO:0000256" key="4">
    <source>
        <dbReference type="ARBA" id="ARBA00023136"/>
    </source>
</evidence>
<evidence type="ECO:0000256" key="3">
    <source>
        <dbReference type="ARBA" id="ARBA00022989"/>
    </source>
</evidence>
<dbReference type="SUPFAM" id="SSF103481">
    <property type="entry name" value="Multidrug resistance efflux transporter EmrE"/>
    <property type="match status" value="2"/>
</dbReference>
<feature type="transmembrane region" description="Helical" evidence="5">
    <location>
        <begin position="95"/>
        <end position="114"/>
    </location>
</feature>
<keyword evidence="4 5" id="KW-0472">Membrane</keyword>
<feature type="domain" description="EamA" evidence="6">
    <location>
        <begin position="149"/>
        <end position="284"/>
    </location>
</feature>
<dbReference type="InterPro" id="IPR000620">
    <property type="entry name" value="EamA_dom"/>
</dbReference>
<dbReference type="PANTHER" id="PTHR32322">
    <property type="entry name" value="INNER MEMBRANE TRANSPORTER"/>
    <property type="match status" value="1"/>
</dbReference>
<reference evidence="8" key="1">
    <citation type="submission" date="2018-09" db="EMBL/GenBank/DDBJ databases">
        <authorList>
            <person name="Zhu H."/>
        </authorList>
    </citation>
    <scope>NUCLEOTIDE SEQUENCE [LARGE SCALE GENOMIC DNA]</scope>
    <source>
        <strain evidence="8">K1R23-30</strain>
    </source>
</reference>
<feature type="transmembrane region" description="Helical" evidence="5">
    <location>
        <begin position="121"/>
        <end position="141"/>
    </location>
</feature>
<accession>A0A3A3FPR2</accession>
<comment type="subcellular location">
    <subcellularLocation>
        <location evidence="1">Membrane</location>
        <topology evidence="1">Multi-pass membrane protein</topology>
    </subcellularLocation>
</comment>
<keyword evidence="3 5" id="KW-1133">Transmembrane helix</keyword>
<organism evidence="7 8">
    <name type="scientific">Noviherbaspirillum saxi</name>
    <dbReference type="NCBI Taxonomy" id="2320863"/>
    <lineage>
        <taxon>Bacteria</taxon>
        <taxon>Pseudomonadati</taxon>
        <taxon>Pseudomonadota</taxon>
        <taxon>Betaproteobacteria</taxon>
        <taxon>Burkholderiales</taxon>
        <taxon>Oxalobacteraceae</taxon>
        <taxon>Noviherbaspirillum</taxon>
    </lineage>
</organism>
<comment type="caution">
    <text evidence="7">The sequence shown here is derived from an EMBL/GenBank/DDBJ whole genome shotgun (WGS) entry which is preliminary data.</text>
</comment>
<protein>
    <submittedName>
        <fullName evidence="7">DMT family transporter</fullName>
    </submittedName>
</protein>
<dbReference type="EMBL" id="QYUO01000001">
    <property type="protein sequence ID" value="RJF98207.1"/>
    <property type="molecule type" value="Genomic_DNA"/>
</dbReference>
<dbReference type="PANTHER" id="PTHR32322:SF9">
    <property type="entry name" value="AMINO-ACID METABOLITE EFFLUX PUMP-RELATED"/>
    <property type="match status" value="1"/>
</dbReference>
<feature type="transmembrane region" description="Helical" evidence="5">
    <location>
        <begin position="210"/>
        <end position="235"/>
    </location>
</feature>
<keyword evidence="2 5" id="KW-0812">Transmembrane</keyword>
<feature type="transmembrane region" description="Helical" evidence="5">
    <location>
        <begin position="180"/>
        <end position="198"/>
    </location>
</feature>
<sequence>MSSADLAKLVFVSAIWGSAFVFLRVAVPEMGLWLTSILRASLASVALVAFTILTGLPMQWRRNFKYFAIVGFFANVVPFVAFSFAALHIPAAHSAVLNSTVPLFGALLSVVVLSERLTMRLLIGLLLGIVGVAILVGAGGLPLNASILMAVAACLLGAIAVALASIIVKKTGNGGGIHPIVMAAGSLTLGSAAMLPALPFSLPAAMPSAPAWACTVAVALGSTGLAQAMFISLILKIGATRAMSATFLLPLFSMLWGVLFLHEGVGASTLVGGMVVLAAMGLVLAGPRPRPVVSEAKT</sequence>
<name>A0A3A3FPR2_9BURK</name>
<dbReference type="RefSeq" id="WP_119768160.1">
    <property type="nucleotide sequence ID" value="NZ_QYUO01000001.1"/>
</dbReference>
<dbReference type="AlphaFoldDB" id="A0A3A3FPR2"/>
<feature type="transmembrane region" description="Helical" evidence="5">
    <location>
        <begin position="267"/>
        <end position="285"/>
    </location>
</feature>
<feature type="transmembrane region" description="Helical" evidence="5">
    <location>
        <begin position="33"/>
        <end position="54"/>
    </location>
</feature>
<feature type="transmembrane region" description="Helical" evidence="5">
    <location>
        <begin position="66"/>
        <end position="89"/>
    </location>
</feature>
<feature type="transmembrane region" description="Helical" evidence="5">
    <location>
        <begin position="7"/>
        <end position="27"/>
    </location>
</feature>
<feature type="domain" description="EamA" evidence="6">
    <location>
        <begin position="10"/>
        <end position="136"/>
    </location>
</feature>
<dbReference type="Proteomes" id="UP000265955">
    <property type="component" value="Unassembled WGS sequence"/>
</dbReference>
<feature type="transmembrane region" description="Helical" evidence="5">
    <location>
        <begin position="242"/>
        <end position="261"/>
    </location>
</feature>
<dbReference type="OrthoDB" id="9810556at2"/>
<gene>
    <name evidence="7" type="ORF">D3871_06545</name>
</gene>
<evidence type="ECO:0000256" key="5">
    <source>
        <dbReference type="SAM" id="Phobius"/>
    </source>
</evidence>
<keyword evidence="8" id="KW-1185">Reference proteome</keyword>
<dbReference type="InterPro" id="IPR037185">
    <property type="entry name" value="EmrE-like"/>
</dbReference>
<evidence type="ECO:0000259" key="6">
    <source>
        <dbReference type="Pfam" id="PF00892"/>
    </source>
</evidence>
<evidence type="ECO:0000256" key="1">
    <source>
        <dbReference type="ARBA" id="ARBA00004141"/>
    </source>
</evidence>
<dbReference type="InterPro" id="IPR050638">
    <property type="entry name" value="AA-Vitamin_Transporters"/>
</dbReference>
<dbReference type="Pfam" id="PF00892">
    <property type="entry name" value="EamA"/>
    <property type="match status" value="2"/>
</dbReference>
<dbReference type="GO" id="GO:0016020">
    <property type="term" value="C:membrane"/>
    <property type="evidence" value="ECO:0007669"/>
    <property type="project" value="UniProtKB-SubCell"/>
</dbReference>